<feature type="region of interest" description="Disordered" evidence="1">
    <location>
        <begin position="75"/>
        <end position="99"/>
    </location>
</feature>
<feature type="compositionally biased region" description="Polar residues" evidence="1">
    <location>
        <begin position="85"/>
        <end position="99"/>
    </location>
</feature>
<feature type="non-terminal residue" evidence="2">
    <location>
        <position position="1"/>
    </location>
</feature>
<dbReference type="Proteomes" id="UP001219934">
    <property type="component" value="Unassembled WGS sequence"/>
</dbReference>
<proteinExistence type="predicted"/>
<keyword evidence="3" id="KW-1185">Reference proteome</keyword>
<name>A0AAD6B4D7_9TELE</name>
<gene>
    <name evidence="2" type="ORF">JOQ06_002422</name>
</gene>
<protein>
    <submittedName>
        <fullName evidence="2">Uncharacterized protein</fullName>
    </submittedName>
</protein>
<sequence>MVIVEEGGVPHVVSLHSEKLCSVDMPPALNKPVAAPRVEPEPQRAVDRRLPLLWPLVTTSGPLAPDVLPQCAPVHPLRPLKEPRGQSSSSEGRCTPRQSVFSLSLHPIFGRGPAP</sequence>
<evidence type="ECO:0000256" key="1">
    <source>
        <dbReference type="SAM" id="MobiDB-lite"/>
    </source>
</evidence>
<organism evidence="2 3">
    <name type="scientific">Pogonophryne albipinna</name>
    <dbReference type="NCBI Taxonomy" id="1090488"/>
    <lineage>
        <taxon>Eukaryota</taxon>
        <taxon>Metazoa</taxon>
        <taxon>Chordata</taxon>
        <taxon>Craniata</taxon>
        <taxon>Vertebrata</taxon>
        <taxon>Euteleostomi</taxon>
        <taxon>Actinopterygii</taxon>
        <taxon>Neopterygii</taxon>
        <taxon>Teleostei</taxon>
        <taxon>Neoteleostei</taxon>
        <taxon>Acanthomorphata</taxon>
        <taxon>Eupercaria</taxon>
        <taxon>Perciformes</taxon>
        <taxon>Notothenioidei</taxon>
        <taxon>Pogonophryne</taxon>
    </lineage>
</organism>
<accession>A0AAD6B4D7</accession>
<evidence type="ECO:0000313" key="3">
    <source>
        <dbReference type="Proteomes" id="UP001219934"/>
    </source>
</evidence>
<evidence type="ECO:0000313" key="2">
    <source>
        <dbReference type="EMBL" id="KAJ4937792.1"/>
    </source>
</evidence>
<comment type="caution">
    <text evidence="2">The sequence shown here is derived from an EMBL/GenBank/DDBJ whole genome shotgun (WGS) entry which is preliminary data.</text>
</comment>
<dbReference type="AlphaFoldDB" id="A0AAD6B4D7"/>
<reference evidence="2" key="1">
    <citation type="submission" date="2022-11" db="EMBL/GenBank/DDBJ databases">
        <title>Chromosome-level genome of Pogonophryne albipinna.</title>
        <authorList>
            <person name="Jo E."/>
        </authorList>
    </citation>
    <scope>NUCLEOTIDE SEQUENCE</scope>
    <source>
        <strain evidence="2">SGF0006</strain>
        <tissue evidence="2">Muscle</tissue>
    </source>
</reference>
<dbReference type="EMBL" id="JAPTMU010000009">
    <property type="protein sequence ID" value="KAJ4937792.1"/>
    <property type="molecule type" value="Genomic_DNA"/>
</dbReference>